<evidence type="ECO:0000313" key="1">
    <source>
        <dbReference type="EMBL" id="AYV77478.1"/>
    </source>
</evidence>
<name>A0A3G4ZRE8_9VIRU</name>
<proteinExistence type="predicted"/>
<organism evidence="1">
    <name type="scientific">Dasosvirus sp</name>
    <dbReference type="NCBI Taxonomy" id="2487764"/>
    <lineage>
        <taxon>Viruses</taxon>
        <taxon>Varidnaviria</taxon>
        <taxon>Bamfordvirae</taxon>
        <taxon>Nucleocytoviricota</taxon>
        <taxon>Megaviricetes</taxon>
        <taxon>Imitervirales</taxon>
        <taxon>Mimiviridae</taxon>
        <taxon>Klosneuvirinae</taxon>
    </lineage>
</organism>
<protein>
    <recommendedName>
        <fullName evidence="2">F-box domain-containing protein</fullName>
    </recommendedName>
</protein>
<reference evidence="1" key="1">
    <citation type="submission" date="2018-10" db="EMBL/GenBank/DDBJ databases">
        <title>Hidden diversity of soil giant viruses.</title>
        <authorList>
            <person name="Schulz F."/>
            <person name="Alteio L."/>
            <person name="Goudeau D."/>
            <person name="Ryan E.M."/>
            <person name="Malmstrom R.R."/>
            <person name="Blanchard J."/>
            <person name="Woyke T."/>
        </authorList>
    </citation>
    <scope>NUCLEOTIDE SEQUENCE</scope>
    <source>
        <strain evidence="1">DSV1</strain>
    </source>
</reference>
<accession>A0A3G4ZRE8</accession>
<gene>
    <name evidence="1" type="ORF">Dasosvirus3_37</name>
</gene>
<evidence type="ECO:0008006" key="2">
    <source>
        <dbReference type="Google" id="ProtNLM"/>
    </source>
</evidence>
<dbReference type="EMBL" id="MK072044">
    <property type="protein sequence ID" value="AYV77478.1"/>
    <property type="molecule type" value="Genomic_DNA"/>
</dbReference>
<sequence length="235" mass="28848">MSQQIQKNRKKRNRRKKPIEKKISPINAQIWILISTFLSIRECFGKLLFVSKRFDWVVHDKNSHFGKKIFISIQNLSSLPRRLISMLEILTVKKPMHLLRIENNIRSERIIKELYQKNDSIMIYKNICNRDFERLEKISFTTLEFSELKNLDQERILKFCQQNTMLYLILTDFELKFNDSEFIDRVCLEYPHLMVVYYKQYIYHLPFKPSQYWARRFQEQRVFFTPYLFSDKIYF</sequence>